<dbReference type="Gene3D" id="1.10.490.10">
    <property type="entry name" value="Globins"/>
    <property type="match status" value="1"/>
</dbReference>
<proteinExistence type="predicted"/>
<dbReference type="Pfam" id="PF01152">
    <property type="entry name" value="Bac_globin"/>
    <property type="match status" value="1"/>
</dbReference>
<dbReference type="KEGG" id="tcn:H9L16_14355"/>
<name>A0A7G9SV21_9GAMM</name>
<organism evidence="7 8">
    <name type="scientific">Thermomonas carbonis</name>
    <dbReference type="NCBI Taxonomy" id="1463158"/>
    <lineage>
        <taxon>Bacteria</taxon>
        <taxon>Pseudomonadati</taxon>
        <taxon>Pseudomonadota</taxon>
        <taxon>Gammaproteobacteria</taxon>
        <taxon>Lysobacterales</taxon>
        <taxon>Lysobacteraceae</taxon>
        <taxon>Thermomonas</taxon>
    </lineage>
</organism>
<gene>
    <name evidence="7" type="ORF">H9L16_14355</name>
</gene>
<reference evidence="7 8" key="1">
    <citation type="submission" date="2020-08" db="EMBL/GenBank/DDBJ databases">
        <title>Genome sequence of Thermomonas carbonis KCTC 42013T.</title>
        <authorList>
            <person name="Hyun D.-W."/>
            <person name="Bae J.-W."/>
        </authorList>
    </citation>
    <scope>NUCLEOTIDE SEQUENCE [LARGE SCALE GENOMIC DNA]</scope>
    <source>
        <strain evidence="7 8">KCTC 42013</strain>
    </source>
</reference>
<dbReference type="InterPro" id="IPR009050">
    <property type="entry name" value="Globin-like_sf"/>
</dbReference>
<feature type="compositionally biased region" description="Low complexity" evidence="6">
    <location>
        <begin position="13"/>
        <end position="32"/>
    </location>
</feature>
<keyword evidence="4 5" id="KW-0408">Iron</keyword>
<dbReference type="SUPFAM" id="SSF46458">
    <property type="entry name" value="Globin-like"/>
    <property type="match status" value="1"/>
</dbReference>
<sequence length="158" mass="17093">MLGTAQFATPAFAQSTTETQAETPAATASAAPNPAPVHPELAGVFEQFGGVAGLTALNEEFMALMLADPRLEPYFRNVDHPRVTRQLTEQFCAVLGGGCTYSGRDMVEAHAAFKIERAHFNALVEVLQVAMNKRGIPFRAQNKLLAVLAPMHREIVND</sequence>
<evidence type="ECO:0000256" key="4">
    <source>
        <dbReference type="ARBA" id="ARBA00023004"/>
    </source>
</evidence>
<dbReference type="InterPro" id="IPR001486">
    <property type="entry name" value="Hemoglobin_trunc"/>
</dbReference>
<dbReference type="GO" id="GO:0046872">
    <property type="term" value="F:metal ion binding"/>
    <property type="evidence" value="ECO:0007669"/>
    <property type="project" value="UniProtKB-KW"/>
</dbReference>
<dbReference type="AlphaFoldDB" id="A0A7G9SV21"/>
<keyword evidence="1" id="KW-0813">Transport</keyword>
<keyword evidence="3 5" id="KW-0479">Metal-binding</keyword>
<evidence type="ECO:0000256" key="1">
    <source>
        <dbReference type="ARBA" id="ARBA00022448"/>
    </source>
</evidence>
<dbReference type="GO" id="GO:0020037">
    <property type="term" value="F:heme binding"/>
    <property type="evidence" value="ECO:0007669"/>
    <property type="project" value="InterPro"/>
</dbReference>
<dbReference type="GO" id="GO:0019825">
    <property type="term" value="F:oxygen binding"/>
    <property type="evidence" value="ECO:0007669"/>
    <property type="project" value="InterPro"/>
</dbReference>
<dbReference type="CDD" id="cd00454">
    <property type="entry name" value="TrHb1_N"/>
    <property type="match status" value="1"/>
</dbReference>
<evidence type="ECO:0000256" key="5">
    <source>
        <dbReference type="PIRSR" id="PIRSR601486-1"/>
    </source>
</evidence>
<evidence type="ECO:0000256" key="2">
    <source>
        <dbReference type="ARBA" id="ARBA00022617"/>
    </source>
</evidence>
<keyword evidence="2 5" id="KW-0349">Heme</keyword>
<dbReference type="InterPro" id="IPR012292">
    <property type="entry name" value="Globin/Proto"/>
</dbReference>
<keyword evidence="8" id="KW-1185">Reference proteome</keyword>
<dbReference type="Proteomes" id="UP000515804">
    <property type="component" value="Chromosome"/>
</dbReference>
<protein>
    <submittedName>
        <fullName evidence="7">Group 1 truncated hemoglobin</fullName>
    </submittedName>
</protein>
<evidence type="ECO:0000256" key="6">
    <source>
        <dbReference type="SAM" id="MobiDB-lite"/>
    </source>
</evidence>
<accession>A0A7G9SV21</accession>
<evidence type="ECO:0000313" key="8">
    <source>
        <dbReference type="Proteomes" id="UP000515804"/>
    </source>
</evidence>
<feature type="binding site" description="distal binding residue" evidence="5">
    <location>
        <position position="110"/>
    </location>
    <ligand>
        <name>heme</name>
        <dbReference type="ChEBI" id="CHEBI:30413"/>
    </ligand>
    <ligandPart>
        <name>Fe</name>
        <dbReference type="ChEBI" id="CHEBI:18248"/>
    </ligandPart>
</feature>
<dbReference type="EMBL" id="CP060719">
    <property type="protein sequence ID" value="QNN71696.1"/>
    <property type="molecule type" value="Genomic_DNA"/>
</dbReference>
<evidence type="ECO:0000313" key="7">
    <source>
        <dbReference type="EMBL" id="QNN71696.1"/>
    </source>
</evidence>
<evidence type="ECO:0000256" key="3">
    <source>
        <dbReference type="ARBA" id="ARBA00022723"/>
    </source>
</evidence>
<feature type="region of interest" description="Disordered" evidence="6">
    <location>
        <begin position="1"/>
        <end position="33"/>
    </location>
</feature>